<dbReference type="InterPro" id="IPR007110">
    <property type="entry name" value="Ig-like_dom"/>
</dbReference>
<dbReference type="STRING" id="139723.A0A182MNL9"/>
<dbReference type="InterPro" id="IPR036383">
    <property type="entry name" value="TSP1_rpt_sf"/>
</dbReference>
<evidence type="ECO:0000256" key="1">
    <source>
        <dbReference type="ARBA" id="ARBA00004613"/>
    </source>
</evidence>
<feature type="domain" description="Ig-like" evidence="13">
    <location>
        <begin position="685"/>
        <end position="768"/>
    </location>
</feature>
<evidence type="ECO:0000259" key="12">
    <source>
        <dbReference type="PROSITE" id="PS50234"/>
    </source>
</evidence>
<dbReference type="InterPro" id="IPR056475">
    <property type="entry name" value="GBD_Hemicentin/VWA7"/>
</dbReference>
<feature type="domain" description="Ig-like" evidence="13">
    <location>
        <begin position="1883"/>
        <end position="1966"/>
    </location>
</feature>
<dbReference type="Gene3D" id="2.10.25.10">
    <property type="entry name" value="Laminin"/>
    <property type="match status" value="3"/>
</dbReference>
<feature type="domain" description="Ig-like" evidence="13">
    <location>
        <begin position="1472"/>
        <end position="1563"/>
    </location>
</feature>
<feature type="domain" description="Ig-like" evidence="13">
    <location>
        <begin position="865"/>
        <end position="949"/>
    </location>
</feature>
<dbReference type="SMART" id="SM00209">
    <property type="entry name" value="TSP1"/>
    <property type="match status" value="4"/>
</dbReference>
<dbReference type="InterPro" id="IPR002035">
    <property type="entry name" value="VWF_A"/>
</dbReference>
<dbReference type="InterPro" id="IPR003598">
    <property type="entry name" value="Ig_sub2"/>
</dbReference>
<dbReference type="PROSITE" id="PS50026">
    <property type="entry name" value="EGF_3"/>
    <property type="match status" value="1"/>
</dbReference>
<dbReference type="Pfam" id="PF25106">
    <property type="entry name" value="VWA_4"/>
    <property type="match status" value="1"/>
</dbReference>
<dbReference type="PANTHER" id="PTHR45080:SF8">
    <property type="entry name" value="IG-LIKE DOMAIN-CONTAINING PROTEIN"/>
    <property type="match status" value="1"/>
</dbReference>
<evidence type="ECO:0000259" key="11">
    <source>
        <dbReference type="PROSITE" id="PS50026"/>
    </source>
</evidence>
<keyword evidence="5" id="KW-0677">Repeat</keyword>
<dbReference type="InterPro" id="IPR003599">
    <property type="entry name" value="Ig_sub"/>
</dbReference>
<feature type="domain" description="Ig-like" evidence="13">
    <location>
        <begin position="1165"/>
        <end position="1240"/>
    </location>
</feature>
<dbReference type="PROSITE" id="PS01187">
    <property type="entry name" value="EGF_CA"/>
    <property type="match status" value="1"/>
</dbReference>
<keyword evidence="3 9" id="KW-0245">EGF-like domain</keyword>
<dbReference type="SUPFAM" id="SSF82895">
    <property type="entry name" value="TSP-1 type 1 repeat"/>
    <property type="match status" value="4"/>
</dbReference>
<dbReference type="SUPFAM" id="SSF48726">
    <property type="entry name" value="Immunoglobulin"/>
    <property type="match status" value="15"/>
</dbReference>
<feature type="domain" description="Ig-like" evidence="13">
    <location>
        <begin position="961"/>
        <end position="1057"/>
    </location>
</feature>
<evidence type="ECO:0000256" key="6">
    <source>
        <dbReference type="ARBA" id="ARBA00023157"/>
    </source>
</evidence>
<dbReference type="GO" id="GO:0008046">
    <property type="term" value="F:axon guidance receptor activity"/>
    <property type="evidence" value="ECO:0007669"/>
    <property type="project" value="TreeGrafter"/>
</dbReference>
<dbReference type="InterPro" id="IPR009030">
    <property type="entry name" value="Growth_fac_rcpt_cys_sf"/>
</dbReference>
<feature type="domain" description="Ig-like" evidence="13">
    <location>
        <begin position="1594"/>
        <end position="1672"/>
    </location>
</feature>
<dbReference type="CDD" id="cd00054">
    <property type="entry name" value="EGF_CA"/>
    <property type="match status" value="3"/>
</dbReference>
<name>A0A182MNL9_9DIPT</name>
<dbReference type="GO" id="GO:0005509">
    <property type="term" value="F:calcium ion binding"/>
    <property type="evidence" value="ECO:0007669"/>
    <property type="project" value="InterPro"/>
</dbReference>
<dbReference type="InterPro" id="IPR056861">
    <property type="entry name" value="HMCN1-like_VWA"/>
</dbReference>
<dbReference type="Gene3D" id="2.60.40.10">
    <property type="entry name" value="Immunoglobulins"/>
    <property type="match status" value="15"/>
</dbReference>
<reference evidence="15" key="1">
    <citation type="submission" date="2013-09" db="EMBL/GenBank/DDBJ databases">
        <title>The Genome Sequence of Anopheles culicifacies species A.</title>
        <authorList>
            <consortium name="The Broad Institute Genomics Platform"/>
            <person name="Neafsey D.E."/>
            <person name="Besansky N."/>
            <person name="Howell P."/>
            <person name="Walton C."/>
            <person name="Young S.K."/>
            <person name="Zeng Q."/>
            <person name="Gargeya S."/>
            <person name="Fitzgerald M."/>
            <person name="Haas B."/>
            <person name="Abouelleil A."/>
            <person name="Allen A.W."/>
            <person name="Alvarado L."/>
            <person name="Arachchi H.M."/>
            <person name="Berlin A.M."/>
            <person name="Chapman S.B."/>
            <person name="Gainer-Dewar J."/>
            <person name="Goldberg J."/>
            <person name="Griggs A."/>
            <person name="Gujja S."/>
            <person name="Hansen M."/>
            <person name="Howarth C."/>
            <person name="Imamovic A."/>
            <person name="Ireland A."/>
            <person name="Larimer J."/>
            <person name="McCowan C."/>
            <person name="Murphy C."/>
            <person name="Pearson M."/>
            <person name="Poon T.W."/>
            <person name="Priest M."/>
            <person name="Roberts A."/>
            <person name="Saif S."/>
            <person name="Shea T."/>
            <person name="Sisk P."/>
            <person name="Sykes S."/>
            <person name="Wortman J."/>
            <person name="Nusbaum C."/>
            <person name="Birren B."/>
        </authorList>
    </citation>
    <scope>NUCLEOTIDE SEQUENCE [LARGE SCALE GENOMIC DNA]</scope>
    <source>
        <strain evidence="15">A-37</strain>
    </source>
</reference>
<dbReference type="SUPFAM" id="SSF53300">
    <property type="entry name" value="vWA-like"/>
    <property type="match status" value="1"/>
</dbReference>
<dbReference type="GO" id="GO:0030424">
    <property type="term" value="C:axon"/>
    <property type="evidence" value="ECO:0007669"/>
    <property type="project" value="TreeGrafter"/>
</dbReference>
<dbReference type="InterPro" id="IPR000742">
    <property type="entry name" value="EGF"/>
</dbReference>
<dbReference type="GO" id="GO:0032991">
    <property type="term" value="C:protein-containing complex"/>
    <property type="evidence" value="ECO:0007669"/>
    <property type="project" value="UniProtKB-ARBA"/>
</dbReference>
<dbReference type="Pfam" id="PF00090">
    <property type="entry name" value="TSP_1"/>
    <property type="match status" value="4"/>
</dbReference>
<dbReference type="SMART" id="SM00409">
    <property type="entry name" value="IG"/>
    <property type="match status" value="15"/>
</dbReference>
<evidence type="ECO:0008006" key="16">
    <source>
        <dbReference type="Google" id="ProtNLM"/>
    </source>
</evidence>
<comment type="caution">
    <text evidence="9">Lacks conserved residue(s) required for the propagation of feature annotation.</text>
</comment>
<dbReference type="Pfam" id="PF14670">
    <property type="entry name" value="FXa_inhibition"/>
    <property type="match status" value="1"/>
</dbReference>
<feature type="domain" description="EGF-like" evidence="11">
    <location>
        <begin position="2534"/>
        <end position="2571"/>
    </location>
</feature>
<keyword evidence="15" id="KW-1185">Reference proteome</keyword>
<keyword evidence="6" id="KW-1015">Disulfide bond</keyword>
<dbReference type="Pfam" id="PF07645">
    <property type="entry name" value="EGF_CA"/>
    <property type="match status" value="2"/>
</dbReference>
<dbReference type="InterPro" id="IPR013783">
    <property type="entry name" value="Ig-like_fold"/>
</dbReference>
<organism evidence="14 15">
    <name type="scientific">Anopheles culicifacies</name>
    <dbReference type="NCBI Taxonomy" id="139723"/>
    <lineage>
        <taxon>Eukaryota</taxon>
        <taxon>Metazoa</taxon>
        <taxon>Ecdysozoa</taxon>
        <taxon>Arthropoda</taxon>
        <taxon>Hexapoda</taxon>
        <taxon>Insecta</taxon>
        <taxon>Pterygota</taxon>
        <taxon>Neoptera</taxon>
        <taxon>Endopterygota</taxon>
        <taxon>Diptera</taxon>
        <taxon>Nematocera</taxon>
        <taxon>Culicoidea</taxon>
        <taxon>Culicidae</taxon>
        <taxon>Anophelinae</taxon>
        <taxon>Anopheles</taxon>
        <taxon>culicifacies species complex</taxon>
    </lineage>
</organism>
<dbReference type="Pfam" id="PF23560">
    <property type="entry name" value="GBD_Hemicentin"/>
    <property type="match status" value="1"/>
</dbReference>
<keyword evidence="7" id="KW-0325">Glycoprotein</keyword>
<dbReference type="SMART" id="SM00408">
    <property type="entry name" value="IGc2"/>
    <property type="match status" value="15"/>
</dbReference>
<dbReference type="PROSITE" id="PS50092">
    <property type="entry name" value="TSP1"/>
    <property type="match status" value="4"/>
</dbReference>
<dbReference type="GO" id="GO:0007156">
    <property type="term" value="P:homophilic cell adhesion via plasma membrane adhesion molecules"/>
    <property type="evidence" value="ECO:0007669"/>
    <property type="project" value="TreeGrafter"/>
</dbReference>
<dbReference type="Pfam" id="PF07679">
    <property type="entry name" value="I-set"/>
    <property type="match status" value="6"/>
</dbReference>
<evidence type="ECO:0000256" key="5">
    <source>
        <dbReference type="ARBA" id="ARBA00022737"/>
    </source>
</evidence>
<feature type="domain" description="Ig-like" evidence="13">
    <location>
        <begin position="1246"/>
        <end position="1332"/>
    </location>
</feature>
<evidence type="ECO:0000256" key="9">
    <source>
        <dbReference type="PROSITE-ProRule" id="PRU00076"/>
    </source>
</evidence>
<dbReference type="InterPro" id="IPR018097">
    <property type="entry name" value="EGF_Ca-bd_CS"/>
</dbReference>
<reference evidence="14" key="2">
    <citation type="submission" date="2020-05" db="UniProtKB">
        <authorList>
            <consortium name="EnsemblMetazoa"/>
        </authorList>
    </citation>
    <scope>IDENTIFICATION</scope>
    <source>
        <strain evidence="14">A-37</strain>
    </source>
</reference>
<feature type="domain" description="Ig-like" evidence="13">
    <location>
        <begin position="777"/>
        <end position="860"/>
    </location>
</feature>
<dbReference type="SMART" id="SM00327">
    <property type="entry name" value="VWA"/>
    <property type="match status" value="1"/>
</dbReference>
<dbReference type="CDD" id="cd00198">
    <property type="entry name" value="vWFA"/>
    <property type="match status" value="1"/>
</dbReference>
<dbReference type="InterPro" id="IPR049883">
    <property type="entry name" value="NOTCH1_EGF-like"/>
</dbReference>
<dbReference type="Pfam" id="PF13927">
    <property type="entry name" value="Ig_3"/>
    <property type="match status" value="4"/>
</dbReference>
<evidence type="ECO:0000256" key="3">
    <source>
        <dbReference type="ARBA" id="ARBA00022536"/>
    </source>
</evidence>
<evidence type="ECO:0000259" key="13">
    <source>
        <dbReference type="PROSITE" id="PS50835"/>
    </source>
</evidence>
<evidence type="ECO:0000256" key="4">
    <source>
        <dbReference type="ARBA" id="ARBA00022729"/>
    </source>
</evidence>
<keyword evidence="2" id="KW-0964">Secreted</keyword>
<feature type="signal peptide" evidence="10">
    <location>
        <begin position="1"/>
        <end position="20"/>
    </location>
</feature>
<dbReference type="InterPro" id="IPR001881">
    <property type="entry name" value="EGF-like_Ca-bd_dom"/>
</dbReference>
<dbReference type="CDD" id="cd00096">
    <property type="entry name" value="Ig"/>
    <property type="match status" value="6"/>
</dbReference>
<evidence type="ECO:0000256" key="2">
    <source>
        <dbReference type="ARBA" id="ARBA00022525"/>
    </source>
</evidence>
<dbReference type="SUPFAM" id="SSF57184">
    <property type="entry name" value="Growth factor receptor domain"/>
    <property type="match status" value="1"/>
</dbReference>
<proteinExistence type="predicted"/>
<accession>A0A182MNL9</accession>
<dbReference type="InterPro" id="IPR050958">
    <property type="entry name" value="Cell_Adh-Cytoskel_Orgn"/>
</dbReference>
<sequence length="2819" mass="313734">MQKDAFILAIILSCCAIAAGKTQHELDNDELWDRLLKRKLHETKTNVHSEGSQDSADGFAAEPMALRGDQPPPDDGEEDYGGLISTISYDHADSELIDADSAGLPDGHDQLLTLNGNTPPKVVFSPIDTPSTADGDWIEASDDVDTLAPIDPDLVNNDDVVDGSGEALLPQADDPLLFDKEIVNILRKRPESREILDLFGLMDSMLPNNNTESNNPEAIKEHLRNMLTLPLDKRKYYQPLPAIAEEEEQNRSEPASLVADGRSLPRLSNVLLPDLNQTLAKHREALLPPRDGQRSLVIVFDATGSMLDDLQQLRDAAELIIAEITQRDNNPIFNYIFVPFRDPHVGPRLVTRNKDELLYALNNLQIIGGGDCPEAALEAISSAIEAAMPNSFVYVFTDATAKDFRLDQRVMQLVQKKQTPITFLLTGFCDGKSTPGYQVMNNIAAASNGQVFDLRKDQIEEVLLAIRSTMDIDHVPLKAIDSALPEQHEIDLNVDSTLREFSVSVAGVKPTIEILDPKLVPYNRTREVLNLENIRVVNVADPSPGKWNIKAASNSSHSVRLSGLSEVQFKFGFTLLEPQDSVSLTHHPVLNKMNYLAIEPTDPQLINTLDSVTIASHNVGAPGGATFNFTLPLHLVPGTAALYRTDAFDAPRQQFKLTINGKNANEETLQRLLSTAMQAIEQTPPEVTIGYDQMLELIEGDTIMLNCRIQSPFPVLSAWRKDGKQLINKQFEQSNVFSVRLTNVSTMDTGNYTCYAINNNGEDQKTLFVRVSALQTPTLRLLPKHTSAIEREPFIALRCILDPADSTAEIHWTHDRKPLTMASGKPYLELINIDKNHAGNYTCYADINGQRVSSEQSTVVVEYAPKVLVSSMAVLKEYGTEVTLECMMDAIPLPEYRWYYQTLDQASEPELHAANNSSIHFVMTPEHSGLYICEGKNVYGFGKQTIVVEGAANAAPVINKPAETIVYVASGSSITLDCVCELCQPLNEYIWTSQQGTFESSPEKTIDNIRVVLDNDQSRNAVRYRLTIEDFRPHNVASYTCILSNQHGADAMIVQLRMMLPPEIDTMLIDGETVTNGSKLYKQRGQANGLSCEVVGLPEPTVHWLLNGKLLTIDDADLLQFENDNKTIIFQQPFGEALQGSFECIASNPLGQVSSTVELLVGDAPEASPETRQIETLVGNTIRVLCAISGNPQPTTLWEPEGIFDDPTLSEQQIRVSYANAGLYRCKGTNEFGTAEYSLTIKTYGPPEMKGPLDVSVQFGANQDVLLDCNGWGIPEPMVNWKFNDTLLELAPNMRITNEGLHISNISFSQTGVYSCVLENDHGSLQKIHYVTVRGMELKYGVLGTDNSIFSSGTPTNRPISPLDFTGRSGHPSGARQIGFSTWQQQRYAPKITSSIAPHFTLLPNDTVRFECSGTGSPTPNAFWLFNGTILQHDPYLYLAYDNASMGTYTCQLESSEGNDRQNMFVNVLRPPQRVAAMNYTDSLTPLKIREDEPLVLVCPFENFNSLLWQLNERSLEEYFDLTDVKLKENLLIIDRIRSRHQGTYTCVVKNRAGTNQQSFVVGVLTPPTIHRVHPEELSDEHGNVVEDWMPDQPVASAVEVNLLSGETLQLVCQASGSPEPNVYWNRGADMSRVVSQTSNLTIPNVAFHHSDLYTCVAENELGKSTQVYRLDVMTSPQFYDDPIQSIEVFVGDDLQLDCEMQSNPPASYQWLKEDIAIEEFNTILEFVNIQPQDTGMYHCEAENIFGHNRKSFKVLVYQPAEISIFASNQTLLAGNNIELDCEAAGNPIPVLSIIHRGEVLASTADLEAPTMEIDRQYRVKNNFYKSLQLYSFFAVRTAPFEIRLSLRQPAATLLDRGKYLCMAQNAIGFDERLARLDVMVAPYVQTDKLKAVEQTVRLLEGLPLFLFCPIEGTPKPTIGWYRNGVRLKNVVSTLFIPSVQLRDAGSYICYGENPVGKMELQFEVDVLVPPSIISSVLYGEHYLSADQPDQEEISLHAGESVTLDCSSLGHPVPAVYWMKVDYLDERENVHLPTQEPIIELYNVSDTSTYSCFVNNTAGSAQKLFHLVVQAAPRWKVGPEYEYEQRVSLHHSLDLTCETNGSPEASVIWFKDGLQLSKHEGGFFFGANGQTLRLLAAKLTDAGTFQCVASNALGQISREFHVTIDVPVSWSPWGAWSACSATCGSGTQFRSRICLLVNGSPAHGERFNCVGENVEIKPCELLPCPVNGGWGKWGSWSNCTLECVSEYSGVRSIRHRSRACDSPAPSLGGKLCIGEEYEEEPCHVKYCPIDGGWTEWSNWTACNETCGFGQTLRYRSCSNPVPRHGGRSCEGAESEIKTCKLQECHVDGGWSDWSRWSQCSKTCGKGIKSRKRYCNRPAPKAGGKPCVGGNVEHTQCTIRQCRNDAHLRTGSTKKKLTPLLTYETQYANNPGPLTSNDFDSSEYDDRAAEDDQNVKIVRKYQFAEAPPVEYVDIPEPDSNPGALSISVKMMNSIRLSNDTTNFSLNFGNPTIGLQPTTSCMEGFFYNASVGGCTDVDECANGMCAQAGQLCINTVGSYECNCIAGYRPLIYEIDQYDGPIERDMQCVDINECRENTHECSHYCTNLPGSYECFCPDRYLLSKDGKSCTIKRKRNEPVRLMAHCLEGYQWKDGHCQDIDECALQADECGDSFSCINTRGGYICVPADCPPEYELDSEEEMCVLNCTQDRHLCADGASVGQTISHTIITLDRFLPRQSLAVVSTPTAQHTTDFETKFAFRDRRYGHIFSFETMRKTSGAIRLYANRKLQRDSLYKLNLVAKTFRRRRLEFVHNFVVHVYWME</sequence>
<dbReference type="SMART" id="SM00181">
    <property type="entry name" value="EGF"/>
    <property type="match status" value="3"/>
</dbReference>
<dbReference type="GO" id="GO:0043025">
    <property type="term" value="C:neuronal cell body"/>
    <property type="evidence" value="ECO:0007669"/>
    <property type="project" value="TreeGrafter"/>
</dbReference>
<dbReference type="PROSITE" id="PS50835">
    <property type="entry name" value="IG_LIKE"/>
    <property type="match status" value="14"/>
</dbReference>
<feature type="domain" description="Ig-like" evidence="13">
    <location>
        <begin position="1971"/>
        <end position="2066"/>
    </location>
</feature>
<feature type="domain" description="VWFA" evidence="12">
    <location>
        <begin position="295"/>
        <end position="470"/>
    </location>
</feature>
<dbReference type="InterPro" id="IPR036465">
    <property type="entry name" value="vWFA_dom_sf"/>
</dbReference>
<dbReference type="InterPro" id="IPR000884">
    <property type="entry name" value="TSP1_rpt"/>
</dbReference>
<dbReference type="EMBL" id="AXCM01000419">
    <property type="status" value="NOT_ANNOTATED_CDS"/>
    <property type="molecule type" value="Genomic_DNA"/>
</dbReference>
<dbReference type="PANTHER" id="PTHR45080">
    <property type="entry name" value="CONTACTIN 5"/>
    <property type="match status" value="1"/>
</dbReference>
<protein>
    <recommendedName>
        <fullName evidence="16">Hemicentin-1</fullName>
    </recommendedName>
</protein>
<dbReference type="FunFam" id="2.20.100.10:FF:000001">
    <property type="entry name" value="semaphorin-5A isoform X1"/>
    <property type="match status" value="2"/>
</dbReference>
<dbReference type="PROSITE" id="PS50234">
    <property type="entry name" value="VWFA"/>
    <property type="match status" value="1"/>
</dbReference>
<feature type="domain" description="Ig-like" evidence="13">
    <location>
        <begin position="1677"/>
        <end position="1764"/>
    </location>
</feature>
<dbReference type="GO" id="GO:0005576">
    <property type="term" value="C:extracellular region"/>
    <property type="evidence" value="ECO:0007669"/>
    <property type="project" value="UniProtKB-SubCell"/>
</dbReference>
<dbReference type="Gene3D" id="3.40.50.410">
    <property type="entry name" value="von Willebrand factor, type A domain"/>
    <property type="match status" value="1"/>
</dbReference>
<evidence type="ECO:0000256" key="10">
    <source>
        <dbReference type="SAM" id="SignalP"/>
    </source>
</evidence>
<dbReference type="PROSITE" id="PS00010">
    <property type="entry name" value="ASX_HYDROXYL"/>
    <property type="match status" value="2"/>
</dbReference>
<evidence type="ECO:0000256" key="8">
    <source>
        <dbReference type="ARBA" id="ARBA00023319"/>
    </source>
</evidence>
<dbReference type="GO" id="GO:0050808">
    <property type="term" value="P:synapse organization"/>
    <property type="evidence" value="ECO:0007669"/>
    <property type="project" value="TreeGrafter"/>
</dbReference>
<feature type="chain" id="PRO_5008128678" description="Hemicentin-1" evidence="10">
    <location>
        <begin position="21"/>
        <end position="2819"/>
    </location>
</feature>
<feature type="domain" description="Ig-like" evidence="13">
    <location>
        <begin position="2073"/>
        <end position="2163"/>
    </location>
</feature>
<keyword evidence="4 10" id="KW-0732">Signal</keyword>
<dbReference type="Proteomes" id="UP000075883">
    <property type="component" value="Unassembled WGS sequence"/>
</dbReference>
<dbReference type="GO" id="GO:0005886">
    <property type="term" value="C:plasma membrane"/>
    <property type="evidence" value="ECO:0007669"/>
    <property type="project" value="TreeGrafter"/>
</dbReference>
<feature type="domain" description="Ig-like" evidence="13">
    <location>
        <begin position="1390"/>
        <end position="1467"/>
    </location>
</feature>
<dbReference type="Gene3D" id="2.20.100.10">
    <property type="entry name" value="Thrombospondin type-1 (TSP1) repeat"/>
    <property type="match status" value="4"/>
</dbReference>
<dbReference type="InterPro" id="IPR000152">
    <property type="entry name" value="EGF-type_Asp/Asn_hydroxyl_site"/>
</dbReference>
<dbReference type="EnsemblMetazoa" id="ACUA022595-RA">
    <property type="protein sequence ID" value="ACUA022595-PA"/>
    <property type="gene ID" value="ACUA022595"/>
</dbReference>
<evidence type="ECO:0000313" key="14">
    <source>
        <dbReference type="EnsemblMetazoa" id="ACUA022595-PA"/>
    </source>
</evidence>
<dbReference type="InterPro" id="IPR013098">
    <property type="entry name" value="Ig_I-set"/>
</dbReference>
<comment type="subcellular location">
    <subcellularLocation>
        <location evidence="1">Secreted</location>
    </subcellularLocation>
</comment>
<evidence type="ECO:0000313" key="15">
    <source>
        <dbReference type="Proteomes" id="UP000075883"/>
    </source>
</evidence>
<dbReference type="SMART" id="SM00179">
    <property type="entry name" value="EGF_CA"/>
    <property type="match status" value="3"/>
</dbReference>
<keyword evidence="8" id="KW-0393">Immunoglobulin domain</keyword>
<dbReference type="FunFam" id="2.20.100.10:FF:000007">
    <property type="entry name" value="Thrombospondin 1"/>
    <property type="match status" value="2"/>
</dbReference>
<evidence type="ECO:0000256" key="7">
    <source>
        <dbReference type="ARBA" id="ARBA00023180"/>
    </source>
</evidence>
<dbReference type="InterPro" id="IPR036179">
    <property type="entry name" value="Ig-like_dom_sf"/>
</dbReference>
<feature type="domain" description="Ig-like" evidence="13">
    <location>
        <begin position="1062"/>
        <end position="1158"/>
    </location>
</feature>
<dbReference type="VEuPathDB" id="VectorBase:ACUA022595"/>